<evidence type="ECO:0000313" key="2">
    <source>
        <dbReference type="Proteomes" id="UP000233256"/>
    </source>
</evidence>
<dbReference type="GO" id="GO:0005886">
    <property type="term" value="C:plasma membrane"/>
    <property type="evidence" value="ECO:0007669"/>
    <property type="project" value="TreeGrafter"/>
</dbReference>
<dbReference type="PANTHER" id="PTHR30531:SF12">
    <property type="entry name" value="FLAGELLAR BIOSYNTHETIC PROTEIN FLHB"/>
    <property type="match status" value="1"/>
</dbReference>
<dbReference type="GO" id="GO:0009306">
    <property type="term" value="P:protein secretion"/>
    <property type="evidence" value="ECO:0007669"/>
    <property type="project" value="InterPro"/>
</dbReference>
<proteinExistence type="predicted"/>
<dbReference type="InterPro" id="IPR006135">
    <property type="entry name" value="T3SS_substrate_exporter"/>
</dbReference>
<organism evidence="1 2">
    <name type="scientific">Candidatus Wallbacteria bacterium HGW-Wallbacteria-1</name>
    <dbReference type="NCBI Taxonomy" id="2013854"/>
    <lineage>
        <taxon>Bacteria</taxon>
        <taxon>Candidatus Walliibacteriota</taxon>
    </lineage>
</organism>
<comment type="caution">
    <text evidence="1">The sequence shown here is derived from an EMBL/GenBank/DDBJ whole genome shotgun (WGS) entry which is preliminary data.</text>
</comment>
<dbReference type="AlphaFoldDB" id="A0A2N1PVG9"/>
<name>A0A2N1PVG9_9BACT</name>
<evidence type="ECO:0000313" key="1">
    <source>
        <dbReference type="EMBL" id="PKK92333.1"/>
    </source>
</evidence>
<gene>
    <name evidence="1" type="ORF">CVV64_00205</name>
</gene>
<dbReference type="EMBL" id="PGXC01000001">
    <property type="protein sequence ID" value="PKK92333.1"/>
    <property type="molecule type" value="Genomic_DNA"/>
</dbReference>
<accession>A0A2N1PVG9</accession>
<dbReference type="Pfam" id="PF01312">
    <property type="entry name" value="Bac_export_2"/>
    <property type="match status" value="1"/>
</dbReference>
<dbReference type="Proteomes" id="UP000233256">
    <property type="component" value="Unassembled WGS sequence"/>
</dbReference>
<reference evidence="1 2" key="1">
    <citation type="journal article" date="2017" name="ISME J.">
        <title>Potential for microbial H2 and metal transformations associated with novel bacteria and archaea in deep terrestrial subsurface sediments.</title>
        <authorList>
            <person name="Hernsdorf A.W."/>
            <person name="Amano Y."/>
            <person name="Miyakawa K."/>
            <person name="Ise K."/>
            <person name="Suzuki Y."/>
            <person name="Anantharaman K."/>
            <person name="Probst A."/>
            <person name="Burstein D."/>
            <person name="Thomas B.C."/>
            <person name="Banfield J.F."/>
        </authorList>
    </citation>
    <scope>NUCLEOTIDE SEQUENCE [LARGE SCALE GENOMIC DNA]</scope>
    <source>
        <strain evidence="1">HGW-Wallbacteria-1</strain>
    </source>
</reference>
<dbReference type="SUPFAM" id="SSF160544">
    <property type="entry name" value="EscU C-terminal domain-like"/>
    <property type="match status" value="1"/>
</dbReference>
<dbReference type="PANTHER" id="PTHR30531">
    <property type="entry name" value="FLAGELLAR BIOSYNTHETIC PROTEIN FLHB"/>
    <property type="match status" value="1"/>
</dbReference>
<evidence type="ECO:0008006" key="3">
    <source>
        <dbReference type="Google" id="ProtNLM"/>
    </source>
</evidence>
<dbReference type="Gene3D" id="3.40.1690.10">
    <property type="entry name" value="secretion proteins EscU"/>
    <property type="match status" value="1"/>
</dbReference>
<sequence length="104" mass="11302">MQVDDILHLAAAALEYTPYGGNSASAAPVLSAKGRGQTARRIIEKAMEAGIPIYRDQDLVTLLMKIELESRVPAELFEVVAEVFAYVYQVNGDFRKKLDGGDGS</sequence>
<dbReference type="InterPro" id="IPR029025">
    <property type="entry name" value="T3SS_substrate_exporter_C"/>
</dbReference>
<protein>
    <recommendedName>
        <fullName evidence="3">Flagellar biosynthesis protein FlhB</fullName>
    </recommendedName>
</protein>